<organism evidence="1 2">
    <name type="scientific">Protopolystoma xenopodis</name>
    <dbReference type="NCBI Taxonomy" id="117903"/>
    <lineage>
        <taxon>Eukaryota</taxon>
        <taxon>Metazoa</taxon>
        <taxon>Spiralia</taxon>
        <taxon>Lophotrochozoa</taxon>
        <taxon>Platyhelminthes</taxon>
        <taxon>Monogenea</taxon>
        <taxon>Polyopisthocotylea</taxon>
        <taxon>Polystomatidea</taxon>
        <taxon>Polystomatidae</taxon>
        <taxon>Protopolystoma</taxon>
    </lineage>
</organism>
<keyword evidence="2" id="KW-1185">Reference proteome</keyword>
<dbReference type="Proteomes" id="UP000784294">
    <property type="component" value="Unassembled WGS sequence"/>
</dbReference>
<evidence type="ECO:0000313" key="2">
    <source>
        <dbReference type="Proteomes" id="UP000784294"/>
    </source>
</evidence>
<evidence type="ECO:0000313" key="1">
    <source>
        <dbReference type="EMBL" id="VEL07837.1"/>
    </source>
</evidence>
<sequence length="240" mass="27221">MYLFLHPLHLIPSQMYKVNGLLFEIITNTMAEDAGLGTFYKTSVDPTNLRKRDFQQISYGKFTKWLSELVDLDNLSQKLNSKKAIKRLSFLYQELYNYAQECLDRHFLLPRTHLLLHKAFILLSHPAMESTNMNPISSYSLPAIPRPSRVAKRLLPLLLRHPSFPFILFGVQQATRVTPSVSELPALAEMHTNRPASCKVPKHFASLISPSKSFLSGHLPILACLAAYNGTLSKSAYYIS</sequence>
<gene>
    <name evidence="1" type="ORF">PXEA_LOCUS1277</name>
</gene>
<dbReference type="AlphaFoldDB" id="A0A448WBU7"/>
<name>A0A448WBU7_9PLAT</name>
<proteinExistence type="predicted"/>
<reference evidence="1" key="1">
    <citation type="submission" date="2018-11" db="EMBL/GenBank/DDBJ databases">
        <authorList>
            <consortium name="Pathogen Informatics"/>
        </authorList>
    </citation>
    <scope>NUCLEOTIDE SEQUENCE</scope>
</reference>
<protein>
    <submittedName>
        <fullName evidence="1">Uncharacterized protein</fullName>
    </submittedName>
</protein>
<comment type="caution">
    <text evidence="1">The sequence shown here is derived from an EMBL/GenBank/DDBJ whole genome shotgun (WGS) entry which is preliminary data.</text>
</comment>
<accession>A0A448WBU7</accession>
<dbReference type="EMBL" id="CAAALY010002564">
    <property type="protein sequence ID" value="VEL07837.1"/>
    <property type="molecule type" value="Genomic_DNA"/>
</dbReference>